<dbReference type="PATRIC" id="fig|749927.5.peg.7091"/>
<dbReference type="EMBL" id="CP002000">
    <property type="protein sequence ID" value="ADJ48540.1"/>
    <property type="molecule type" value="Genomic_DNA"/>
</dbReference>
<proteinExistence type="predicted"/>
<evidence type="ECO:0000313" key="2">
    <source>
        <dbReference type="Proteomes" id="UP000000328"/>
    </source>
</evidence>
<dbReference type="GeneID" id="92874467"/>
<gene>
    <name evidence="1" type="ordered locus">AMED_6816</name>
</gene>
<name>A0A0H3DC54_AMYMU</name>
<dbReference type="AlphaFoldDB" id="A0A0H3DC54"/>
<dbReference type="eggNOG" id="ENOG5033QES">
    <property type="taxonomic scope" value="Bacteria"/>
</dbReference>
<evidence type="ECO:0000313" key="1">
    <source>
        <dbReference type="EMBL" id="ADJ48540.1"/>
    </source>
</evidence>
<accession>A0A0H3DC54</accession>
<organism evidence="1 2">
    <name type="scientific">Amycolatopsis mediterranei (strain U-32)</name>
    <dbReference type="NCBI Taxonomy" id="749927"/>
    <lineage>
        <taxon>Bacteria</taxon>
        <taxon>Bacillati</taxon>
        <taxon>Actinomycetota</taxon>
        <taxon>Actinomycetes</taxon>
        <taxon>Pseudonocardiales</taxon>
        <taxon>Pseudonocardiaceae</taxon>
        <taxon>Amycolatopsis</taxon>
    </lineage>
</organism>
<dbReference type="Proteomes" id="UP000000328">
    <property type="component" value="Chromosome"/>
</dbReference>
<evidence type="ECO:0008006" key="3">
    <source>
        <dbReference type="Google" id="ProtNLM"/>
    </source>
</evidence>
<sequence length="261" mass="28672">MHPGEATAEQRLRAGLLRGGPGAIITGLWALRRHGLRQLPEPGDVHLLIPHQREVTSAGFVLVERTTRMPGALTKEGLPVAPVDRAVLDGARRIRDFDVVQGMLAEAVQRRRCSAEQLDRELRLGSQRGSAIPRRALQALLNGPESVAEADAWEVWKLSGLPAAEWNVPVFGRGGEFIAKPDAWCEDVAFAWEIDSRTYHESGDFYAATLARNARYSAAGISCLQTLPSRLRTEQAKVITELRDAYTAACARPRPPVTCRP</sequence>
<dbReference type="RefSeq" id="WP_013228586.1">
    <property type="nucleotide sequence ID" value="NC_014318.1"/>
</dbReference>
<dbReference type="OrthoDB" id="4870610at2"/>
<dbReference type="HOGENOM" id="CLU_070742_0_0_11"/>
<dbReference type="KEGG" id="amd:AMED_6816"/>
<reference evidence="1 2" key="1">
    <citation type="journal article" date="2010" name="Cell Res.">
        <title>Complete genome sequence of the rifamycin SV-producing Amycolatopsis mediterranei U32 revealed its genetic characteristics in phylogeny and metabolism.</title>
        <authorList>
            <person name="Zhao W."/>
            <person name="Zhong Y."/>
            <person name="Yuan H."/>
            <person name="Wang J."/>
            <person name="Zheng H."/>
            <person name="Wang Y."/>
            <person name="Cen X."/>
            <person name="Xu F."/>
            <person name="Bai J."/>
            <person name="Han X."/>
            <person name="Lu G."/>
            <person name="Zhu Y."/>
            <person name="Shao Z."/>
            <person name="Yan H."/>
            <person name="Li C."/>
            <person name="Peng N."/>
            <person name="Zhang Z."/>
            <person name="Zhang Y."/>
            <person name="Lin W."/>
            <person name="Fan Y."/>
            <person name="Qin Z."/>
            <person name="Hu Y."/>
            <person name="Zhu B."/>
            <person name="Wang S."/>
            <person name="Ding X."/>
            <person name="Zhao G.P."/>
        </authorList>
    </citation>
    <scope>NUCLEOTIDE SEQUENCE [LARGE SCALE GENOMIC DNA]</scope>
    <source>
        <strain evidence="2">U-32</strain>
    </source>
</reference>
<protein>
    <recommendedName>
        <fullName evidence="3">AbiEi antitoxin C-terminal domain-containing protein</fullName>
    </recommendedName>
</protein>